<evidence type="ECO:0000256" key="1">
    <source>
        <dbReference type="SAM" id="MobiDB-lite"/>
    </source>
</evidence>
<feature type="compositionally biased region" description="Acidic residues" evidence="1">
    <location>
        <begin position="10"/>
        <end position="23"/>
    </location>
</feature>
<organism evidence="2 3">
    <name type="scientific">Pleuronectes platessa</name>
    <name type="common">European plaice</name>
    <dbReference type="NCBI Taxonomy" id="8262"/>
    <lineage>
        <taxon>Eukaryota</taxon>
        <taxon>Metazoa</taxon>
        <taxon>Chordata</taxon>
        <taxon>Craniata</taxon>
        <taxon>Vertebrata</taxon>
        <taxon>Euteleostomi</taxon>
        <taxon>Actinopterygii</taxon>
        <taxon>Neopterygii</taxon>
        <taxon>Teleostei</taxon>
        <taxon>Neoteleostei</taxon>
        <taxon>Acanthomorphata</taxon>
        <taxon>Carangaria</taxon>
        <taxon>Pleuronectiformes</taxon>
        <taxon>Pleuronectoidei</taxon>
        <taxon>Pleuronectidae</taxon>
        <taxon>Pleuronectes</taxon>
    </lineage>
</organism>
<protein>
    <submittedName>
        <fullName evidence="2">Uncharacterized protein</fullName>
    </submittedName>
</protein>
<dbReference type="EMBL" id="CADEAL010001680">
    <property type="protein sequence ID" value="CAB1434618.1"/>
    <property type="molecule type" value="Genomic_DNA"/>
</dbReference>
<name>A0A9N7YRC9_PLEPL</name>
<evidence type="ECO:0000313" key="3">
    <source>
        <dbReference type="Proteomes" id="UP001153269"/>
    </source>
</evidence>
<feature type="region of interest" description="Disordered" evidence="1">
    <location>
        <begin position="1"/>
        <end position="33"/>
    </location>
</feature>
<evidence type="ECO:0000313" key="2">
    <source>
        <dbReference type="EMBL" id="CAB1434618.1"/>
    </source>
</evidence>
<dbReference type="Proteomes" id="UP001153269">
    <property type="component" value="Unassembled WGS sequence"/>
</dbReference>
<gene>
    <name evidence="2" type="ORF">PLEPLA_LOCUS22667</name>
</gene>
<dbReference type="AlphaFoldDB" id="A0A9N7YRC9"/>
<keyword evidence="3" id="KW-1185">Reference proteome</keyword>
<comment type="caution">
    <text evidence="2">The sequence shown here is derived from an EMBL/GenBank/DDBJ whole genome shotgun (WGS) entry which is preliminary data.</text>
</comment>
<sequence length="262" mass="28587">MQPWRREGDEWVMEDGRQEEEEEGRERAGAEWEADLPHSLNALLMTAKGESALEIVEAAACCGSVGRRDGEEERRRGACMITSLSPGFFSSSPSSLLILPPLLLSPPSISPSPRPPADRAAPLASLQFTERQSECASFPEPQGAEELGVSMVEVRKRGRGGGREDCRDEEWERIRAGPDPGLGRAGAAAAWHRPTTRSQTTPVHIRVDTRPRVETLGSEQVSPPSLSATALSLIRRQPPHVSTRPSSPQIYLSSQLQLARLA</sequence>
<reference evidence="2" key="1">
    <citation type="submission" date="2020-03" db="EMBL/GenBank/DDBJ databases">
        <authorList>
            <person name="Weist P."/>
        </authorList>
    </citation>
    <scope>NUCLEOTIDE SEQUENCE</scope>
</reference>
<proteinExistence type="predicted"/>
<accession>A0A9N7YRC9</accession>